<feature type="domain" description="Aminoglycoside phosphotransferase" evidence="1">
    <location>
        <begin position="45"/>
        <end position="266"/>
    </location>
</feature>
<organism evidence="2 3">
    <name type="scientific">Microbaculum marinum</name>
    <dbReference type="NCBI Taxonomy" id="1764581"/>
    <lineage>
        <taxon>Bacteria</taxon>
        <taxon>Pseudomonadati</taxon>
        <taxon>Pseudomonadota</taxon>
        <taxon>Alphaproteobacteria</taxon>
        <taxon>Hyphomicrobiales</taxon>
        <taxon>Tepidamorphaceae</taxon>
        <taxon>Microbaculum</taxon>
    </lineage>
</organism>
<proteinExistence type="predicted"/>
<dbReference type="Pfam" id="PF01636">
    <property type="entry name" value="APH"/>
    <property type="match status" value="1"/>
</dbReference>
<dbReference type="CDD" id="cd05154">
    <property type="entry name" value="ACAD10_11_N-like"/>
    <property type="match status" value="1"/>
</dbReference>
<dbReference type="RefSeq" id="WP_340328752.1">
    <property type="nucleotide sequence ID" value="NZ_JAZHOF010000002.1"/>
</dbReference>
<keyword evidence="3" id="KW-1185">Reference proteome</keyword>
<dbReference type="InterPro" id="IPR002575">
    <property type="entry name" value="Aminoglycoside_PTrfase"/>
</dbReference>
<evidence type="ECO:0000259" key="1">
    <source>
        <dbReference type="Pfam" id="PF01636"/>
    </source>
</evidence>
<gene>
    <name evidence="2" type="ORF">V3328_06245</name>
</gene>
<dbReference type="SUPFAM" id="SSF56112">
    <property type="entry name" value="Protein kinase-like (PK-like)"/>
    <property type="match status" value="1"/>
</dbReference>
<dbReference type="Gene3D" id="3.30.200.20">
    <property type="entry name" value="Phosphorylase Kinase, domain 1"/>
    <property type="match status" value="1"/>
</dbReference>
<accession>A0AAW9RBZ1</accession>
<dbReference type="Gene3D" id="3.90.1200.10">
    <property type="match status" value="1"/>
</dbReference>
<sequence>MAEAPLDRQAAYSGTKDVAAALAFDETRLARWLEAHVPEFRGPLTVKQFKGGQSNPTYMIEAASGKYVLRRKPPGKLLPSAHAVDREFKVISALHGAGFPVARPYVLCEDDSVVGTMFYLMDCVEGRVYWTPDLPECDKAERGAIYDAMNETIARLHTIDYEAVGLSAFGRPAGYVERQIRRWSQQYRASQTQDIVEMERLIDWLPGATPPDSGASIVHGDFRLDNMILAPDKPDVLAVLDWELATLGDPVGDFTYHLMQWHMPPSRFGSGTGSLVGLDLPALGIPTMEEYVAKYCERTGRDGIANLDFYFAYNFFRLAAILQGIVGRVRDGTATNENAAGMETQVRPLAETAWGFAARAGALG</sequence>
<dbReference type="PANTHER" id="PTHR47829:SF3">
    <property type="entry name" value="AMINOGLYCOSIDE PHOSPHOTRANSFERASE DOMAIN-CONTAINING PROTEIN"/>
    <property type="match status" value="1"/>
</dbReference>
<reference evidence="2 3" key="1">
    <citation type="submission" date="2024-02" db="EMBL/GenBank/DDBJ databases">
        <title>Genome analysis and characterization of Microbaculum marinisediminis sp. nov., isolated from marine sediment.</title>
        <authorList>
            <person name="Du Z.-J."/>
            <person name="Ye Y.-Q."/>
            <person name="Zhang Z.-R."/>
            <person name="Yuan S.-M."/>
            <person name="Zhang X.-Y."/>
        </authorList>
    </citation>
    <scope>NUCLEOTIDE SEQUENCE [LARGE SCALE GENOMIC DNA]</scope>
    <source>
        <strain evidence="2 3">SDUM1044001</strain>
    </source>
</reference>
<dbReference type="PANTHER" id="PTHR47829">
    <property type="entry name" value="HYDROLASE, PUTATIVE (AFU_ORTHOLOGUE AFUA_1G12880)-RELATED"/>
    <property type="match status" value="1"/>
</dbReference>
<evidence type="ECO:0000313" key="2">
    <source>
        <dbReference type="EMBL" id="MEJ8571064.1"/>
    </source>
</evidence>
<dbReference type="Proteomes" id="UP001378188">
    <property type="component" value="Unassembled WGS sequence"/>
</dbReference>
<comment type="caution">
    <text evidence="2">The sequence shown here is derived from an EMBL/GenBank/DDBJ whole genome shotgun (WGS) entry which is preliminary data.</text>
</comment>
<dbReference type="InterPro" id="IPR041726">
    <property type="entry name" value="ACAD10_11_N"/>
</dbReference>
<dbReference type="InterPro" id="IPR011009">
    <property type="entry name" value="Kinase-like_dom_sf"/>
</dbReference>
<dbReference type="InterPro" id="IPR052898">
    <property type="entry name" value="ACAD10-like"/>
</dbReference>
<protein>
    <submittedName>
        <fullName evidence="2">Phosphotransferase family protein</fullName>
    </submittedName>
</protein>
<dbReference type="EMBL" id="JAZHOF010000002">
    <property type="protein sequence ID" value="MEJ8571064.1"/>
    <property type="molecule type" value="Genomic_DNA"/>
</dbReference>
<evidence type="ECO:0000313" key="3">
    <source>
        <dbReference type="Proteomes" id="UP001378188"/>
    </source>
</evidence>
<dbReference type="AlphaFoldDB" id="A0AAW9RBZ1"/>
<name>A0AAW9RBZ1_9HYPH</name>